<name>A0ABQ2VYB9_9ACTN</name>
<evidence type="ECO:0000256" key="1">
    <source>
        <dbReference type="SAM" id="MobiDB-lite"/>
    </source>
</evidence>
<gene>
    <name evidence="2" type="ORF">GCM10015535_29940</name>
</gene>
<evidence type="ECO:0000313" key="2">
    <source>
        <dbReference type="EMBL" id="GGV84643.1"/>
    </source>
</evidence>
<protein>
    <recommendedName>
        <fullName evidence="4">DUF397 domain-containing protein</fullName>
    </recommendedName>
</protein>
<comment type="caution">
    <text evidence="2">The sequence shown here is derived from an EMBL/GenBank/DDBJ whole genome shotgun (WGS) entry which is preliminary data.</text>
</comment>
<dbReference type="EMBL" id="BMTF01000008">
    <property type="protein sequence ID" value="GGV84643.1"/>
    <property type="molecule type" value="Genomic_DNA"/>
</dbReference>
<accession>A0ABQ2VYB9</accession>
<dbReference type="Proteomes" id="UP000660675">
    <property type="component" value="Unassembled WGS sequence"/>
</dbReference>
<organism evidence="2 3">
    <name type="scientific">Streptomyces gelaticus</name>
    <dbReference type="NCBI Taxonomy" id="285446"/>
    <lineage>
        <taxon>Bacteria</taxon>
        <taxon>Bacillati</taxon>
        <taxon>Actinomycetota</taxon>
        <taxon>Actinomycetes</taxon>
        <taxon>Kitasatosporales</taxon>
        <taxon>Streptomycetaceae</taxon>
        <taxon>Streptomyces</taxon>
    </lineage>
</organism>
<proteinExistence type="predicted"/>
<feature type="region of interest" description="Disordered" evidence="1">
    <location>
        <begin position="40"/>
        <end position="73"/>
    </location>
</feature>
<evidence type="ECO:0008006" key="4">
    <source>
        <dbReference type="Google" id="ProtNLM"/>
    </source>
</evidence>
<sequence>MRAVDGDGAGASCSITHKGEVIKEAKGESMPAAGGCVAVSPVAGRTPRPQRLSGLDAPDTPRPTDRPDLRAGPIVSAMVHGGKRIGSTDPEGDP</sequence>
<evidence type="ECO:0000313" key="3">
    <source>
        <dbReference type="Proteomes" id="UP000660675"/>
    </source>
</evidence>
<keyword evidence="3" id="KW-1185">Reference proteome</keyword>
<reference evidence="3" key="1">
    <citation type="journal article" date="2019" name="Int. J. Syst. Evol. Microbiol.">
        <title>The Global Catalogue of Microorganisms (GCM) 10K type strain sequencing project: providing services to taxonomists for standard genome sequencing and annotation.</title>
        <authorList>
            <consortium name="The Broad Institute Genomics Platform"/>
            <consortium name="The Broad Institute Genome Sequencing Center for Infectious Disease"/>
            <person name="Wu L."/>
            <person name="Ma J."/>
        </authorList>
    </citation>
    <scope>NUCLEOTIDE SEQUENCE [LARGE SCALE GENOMIC DNA]</scope>
    <source>
        <strain evidence="3">JCM 4376</strain>
    </source>
</reference>